<name>A0ABC8JZI8_ERUVS</name>
<keyword evidence="1" id="KW-0238">DNA-binding</keyword>
<proteinExistence type="predicted"/>
<evidence type="ECO:0008006" key="4">
    <source>
        <dbReference type="Google" id="ProtNLM"/>
    </source>
</evidence>
<dbReference type="Gene3D" id="2.40.50.140">
    <property type="entry name" value="Nucleic acid-binding proteins"/>
    <property type="match status" value="1"/>
</dbReference>
<comment type="caution">
    <text evidence="2">The sequence shown here is derived from an EMBL/GenBank/DDBJ whole genome shotgun (WGS) entry which is preliminary data.</text>
</comment>
<dbReference type="InterPro" id="IPR012340">
    <property type="entry name" value="NA-bd_OB-fold"/>
</dbReference>
<dbReference type="GO" id="GO:0003677">
    <property type="term" value="F:DNA binding"/>
    <property type="evidence" value="ECO:0007669"/>
    <property type="project" value="UniProtKB-KW"/>
</dbReference>
<dbReference type="PANTHER" id="PTHR13356:SF0">
    <property type="entry name" value="SOSS COMPLEX SUBUNIT B HOMOLOG"/>
    <property type="match status" value="1"/>
</dbReference>
<keyword evidence="3" id="KW-1185">Reference proteome</keyword>
<accession>A0ABC8JZI8</accession>
<dbReference type="GO" id="GO:0005694">
    <property type="term" value="C:chromosome"/>
    <property type="evidence" value="ECO:0007669"/>
    <property type="project" value="UniProtKB-ARBA"/>
</dbReference>
<protein>
    <recommendedName>
        <fullName evidence="4">SOSS complex subunit B homolog</fullName>
    </recommendedName>
</protein>
<dbReference type="Proteomes" id="UP001642260">
    <property type="component" value="Unassembled WGS sequence"/>
</dbReference>
<evidence type="ECO:0000313" key="3">
    <source>
        <dbReference type="Proteomes" id="UP001642260"/>
    </source>
</evidence>
<sequence length="144" mass="15705">MHVFLKDIVPAAQNNINTRFIILDKARSPPAAAAAASSGKSCIALAADETAAVHIQLWGEECEAFEAGDIVKLTNGIFSYVRNSGLLLRAGKRGNMEKMGEFTVAFVETPNVSEIQWSPDPENPKRYVKKDVVSAYSRIFPPLP</sequence>
<dbReference type="AlphaFoldDB" id="A0ABC8JZI8"/>
<dbReference type="InterPro" id="IPR051231">
    <property type="entry name" value="SOSS-B"/>
</dbReference>
<evidence type="ECO:0000256" key="1">
    <source>
        <dbReference type="ARBA" id="ARBA00023125"/>
    </source>
</evidence>
<dbReference type="SUPFAM" id="SSF50249">
    <property type="entry name" value="Nucleic acid-binding proteins"/>
    <property type="match status" value="1"/>
</dbReference>
<evidence type="ECO:0000313" key="2">
    <source>
        <dbReference type="EMBL" id="CAH8346393.1"/>
    </source>
</evidence>
<organism evidence="2 3">
    <name type="scientific">Eruca vesicaria subsp. sativa</name>
    <name type="common">Garden rocket</name>
    <name type="synonym">Eruca sativa</name>
    <dbReference type="NCBI Taxonomy" id="29727"/>
    <lineage>
        <taxon>Eukaryota</taxon>
        <taxon>Viridiplantae</taxon>
        <taxon>Streptophyta</taxon>
        <taxon>Embryophyta</taxon>
        <taxon>Tracheophyta</taxon>
        <taxon>Spermatophyta</taxon>
        <taxon>Magnoliopsida</taxon>
        <taxon>eudicotyledons</taxon>
        <taxon>Gunneridae</taxon>
        <taxon>Pentapetalae</taxon>
        <taxon>rosids</taxon>
        <taxon>malvids</taxon>
        <taxon>Brassicales</taxon>
        <taxon>Brassicaceae</taxon>
        <taxon>Brassiceae</taxon>
        <taxon>Eruca</taxon>
    </lineage>
</organism>
<reference evidence="2 3" key="1">
    <citation type="submission" date="2022-03" db="EMBL/GenBank/DDBJ databases">
        <authorList>
            <person name="Macdonald S."/>
            <person name="Ahmed S."/>
            <person name="Newling K."/>
        </authorList>
    </citation>
    <scope>NUCLEOTIDE SEQUENCE [LARGE SCALE GENOMIC DNA]</scope>
</reference>
<dbReference type="PANTHER" id="PTHR13356">
    <property type="entry name" value="OB FOLD NUCLEIC ACID BINDING PROTEIN-RELATED"/>
    <property type="match status" value="1"/>
</dbReference>
<dbReference type="FunFam" id="2.40.50.140:FF:000072">
    <property type="entry name" value="SOSS complex subunit B2"/>
    <property type="match status" value="1"/>
</dbReference>
<gene>
    <name evidence="2" type="ORF">ERUC_LOCUS16911</name>
</gene>
<dbReference type="EMBL" id="CAKOAT010152933">
    <property type="protein sequence ID" value="CAH8346393.1"/>
    <property type="molecule type" value="Genomic_DNA"/>
</dbReference>